<dbReference type="EMBL" id="KV419496">
    <property type="protein sequence ID" value="KZS86475.1"/>
    <property type="molecule type" value="Genomic_DNA"/>
</dbReference>
<feature type="compositionally biased region" description="Basic and acidic residues" evidence="1">
    <location>
        <begin position="1"/>
        <end position="10"/>
    </location>
</feature>
<evidence type="ECO:0000313" key="3">
    <source>
        <dbReference type="EMBL" id="KZS89437.1"/>
    </source>
</evidence>
<evidence type="ECO:0000256" key="1">
    <source>
        <dbReference type="SAM" id="MobiDB-lite"/>
    </source>
</evidence>
<proteinExistence type="predicted"/>
<evidence type="ECO:0000313" key="2">
    <source>
        <dbReference type="EMBL" id="KZS86475.1"/>
    </source>
</evidence>
<evidence type="ECO:0000313" key="4">
    <source>
        <dbReference type="Proteomes" id="UP000076722"/>
    </source>
</evidence>
<name>A0A164M8R2_9AGAM</name>
<protein>
    <submittedName>
        <fullName evidence="2">Uncharacterized protein</fullName>
    </submittedName>
</protein>
<organism evidence="2 4">
    <name type="scientific">Sistotremastrum niveocremeum HHB9708</name>
    <dbReference type="NCBI Taxonomy" id="1314777"/>
    <lineage>
        <taxon>Eukaryota</taxon>
        <taxon>Fungi</taxon>
        <taxon>Dikarya</taxon>
        <taxon>Basidiomycota</taxon>
        <taxon>Agaricomycotina</taxon>
        <taxon>Agaricomycetes</taxon>
        <taxon>Sistotremastrales</taxon>
        <taxon>Sistotremastraceae</taxon>
        <taxon>Sertulicium</taxon>
        <taxon>Sertulicium niveocremeum</taxon>
    </lineage>
</organism>
<feature type="region of interest" description="Disordered" evidence="1">
    <location>
        <begin position="1"/>
        <end position="89"/>
    </location>
</feature>
<sequence>MASAIAKKEPFLAQGQGFQTPPSCPSPRRLGHSPLQALNSFGFWSHKNPFQPDLQTSPAMLSSPLTAPKDARPSASSSQQPPPQLVEHP</sequence>
<gene>
    <name evidence="3" type="ORF">SISNIDRAFT_489388</name>
    <name evidence="2" type="ORF">SISNIDRAFT_491932</name>
</gene>
<dbReference type="AlphaFoldDB" id="A0A164M8R2"/>
<accession>A0A164M8R2</accession>
<reference evidence="2 4" key="1">
    <citation type="journal article" date="2016" name="Mol. Biol. Evol.">
        <title>Comparative Genomics of Early-Diverging Mushroom-Forming Fungi Provides Insights into the Origins of Lignocellulose Decay Capabilities.</title>
        <authorList>
            <person name="Nagy L.G."/>
            <person name="Riley R."/>
            <person name="Tritt A."/>
            <person name="Adam C."/>
            <person name="Daum C."/>
            <person name="Floudas D."/>
            <person name="Sun H."/>
            <person name="Yadav J.S."/>
            <person name="Pangilinan J."/>
            <person name="Larsson K.H."/>
            <person name="Matsuura K."/>
            <person name="Barry K."/>
            <person name="Labutti K."/>
            <person name="Kuo R."/>
            <person name="Ohm R.A."/>
            <person name="Bhattacharya S.S."/>
            <person name="Shirouzu T."/>
            <person name="Yoshinaga Y."/>
            <person name="Martin F.M."/>
            <person name="Grigoriev I.V."/>
            <person name="Hibbett D.S."/>
        </authorList>
    </citation>
    <scope>NUCLEOTIDE SEQUENCE [LARGE SCALE GENOMIC DNA]</scope>
    <source>
        <strain evidence="2 4">HHB9708</strain>
    </source>
</reference>
<feature type="compositionally biased region" description="Pro residues" evidence="1">
    <location>
        <begin position="80"/>
        <end position="89"/>
    </location>
</feature>
<keyword evidence="4" id="KW-1185">Reference proteome</keyword>
<dbReference type="Proteomes" id="UP000076722">
    <property type="component" value="Unassembled WGS sequence"/>
</dbReference>
<dbReference type="EMBL" id="KV419428">
    <property type="protein sequence ID" value="KZS89437.1"/>
    <property type="molecule type" value="Genomic_DNA"/>
</dbReference>
<feature type="compositionally biased region" description="Polar residues" evidence="1">
    <location>
        <begin position="53"/>
        <end position="65"/>
    </location>
</feature>